<feature type="domain" description="EGF-like" evidence="17">
    <location>
        <begin position="1416"/>
        <end position="1452"/>
    </location>
</feature>
<dbReference type="Pfam" id="PF02494">
    <property type="entry name" value="HYR"/>
    <property type="match status" value="1"/>
</dbReference>
<feature type="domain" description="EGF-like" evidence="17">
    <location>
        <begin position="1093"/>
        <end position="1129"/>
    </location>
</feature>
<evidence type="ECO:0000256" key="2">
    <source>
        <dbReference type="ARBA" id="ARBA00004498"/>
    </source>
</evidence>
<dbReference type="InterPro" id="IPR026823">
    <property type="entry name" value="cEGF"/>
</dbReference>
<dbReference type="SUPFAM" id="SSF57535">
    <property type="entry name" value="Complement control module/SCR domain"/>
    <property type="match status" value="2"/>
</dbReference>
<dbReference type="Gene3D" id="2.10.70.10">
    <property type="entry name" value="Complement Module, domain 1"/>
    <property type="match status" value="2"/>
</dbReference>
<dbReference type="GO" id="GO:0006897">
    <property type="term" value="P:endocytosis"/>
    <property type="evidence" value="ECO:0007669"/>
    <property type="project" value="UniProtKB-KW"/>
</dbReference>
<dbReference type="FunFam" id="2.10.25.10:FF:000038">
    <property type="entry name" value="Fibrillin 2"/>
    <property type="match status" value="2"/>
</dbReference>
<evidence type="ECO:0000256" key="7">
    <source>
        <dbReference type="ARBA" id="ARBA00022692"/>
    </source>
</evidence>
<evidence type="ECO:0000256" key="16">
    <source>
        <dbReference type="PROSITE-ProRule" id="PRU00302"/>
    </source>
</evidence>
<evidence type="ECO:0000256" key="9">
    <source>
        <dbReference type="ARBA" id="ARBA00022737"/>
    </source>
</evidence>
<evidence type="ECO:0000256" key="5">
    <source>
        <dbReference type="ARBA" id="ARBA00022536"/>
    </source>
</evidence>
<feature type="disulfide bond" evidence="15">
    <location>
        <begin position="636"/>
        <end position="646"/>
    </location>
</feature>
<name>A0A7R9FMT8_9NEOP</name>
<evidence type="ECO:0000259" key="18">
    <source>
        <dbReference type="PROSITE" id="PS50825"/>
    </source>
</evidence>
<evidence type="ECO:0000256" key="6">
    <source>
        <dbReference type="ARBA" id="ARBA00022583"/>
    </source>
</evidence>
<feature type="domain" description="EGF-like" evidence="17">
    <location>
        <begin position="1257"/>
        <end position="1297"/>
    </location>
</feature>
<dbReference type="InterPro" id="IPR049883">
    <property type="entry name" value="NOTCH1_EGF-like"/>
</dbReference>
<dbReference type="EMBL" id="OE001300">
    <property type="protein sequence ID" value="CAD7456482.1"/>
    <property type="molecule type" value="Genomic_DNA"/>
</dbReference>
<dbReference type="FunFam" id="2.10.25.10:FF:000009">
    <property type="entry name" value="Low-density lipoprotein receptor isoform 1"/>
    <property type="match status" value="2"/>
</dbReference>
<evidence type="ECO:0008006" key="21">
    <source>
        <dbReference type="Google" id="ProtNLM"/>
    </source>
</evidence>
<dbReference type="InterPro" id="IPR003410">
    <property type="entry name" value="HYR_dom"/>
</dbReference>
<evidence type="ECO:0000256" key="1">
    <source>
        <dbReference type="ARBA" id="ARBA00004479"/>
    </source>
</evidence>
<dbReference type="InterPro" id="IPR001881">
    <property type="entry name" value="EGF-like_Ca-bd_dom"/>
</dbReference>
<evidence type="ECO:0000256" key="12">
    <source>
        <dbReference type="ARBA" id="ARBA00023157"/>
    </source>
</evidence>
<dbReference type="InterPro" id="IPR000742">
    <property type="entry name" value="EGF"/>
</dbReference>
<keyword evidence="7" id="KW-0812">Transmembrane</keyword>
<dbReference type="FunFam" id="2.10.25.10:FF:000005">
    <property type="entry name" value="Fibrillin 2"/>
    <property type="match status" value="2"/>
</dbReference>
<keyword evidence="4" id="KW-0272">Extracellular matrix</keyword>
<keyword evidence="16" id="KW-0768">Sushi</keyword>
<dbReference type="FunFam" id="2.10.25.10:FF:000240">
    <property type="entry name" value="Vitamin K-dependent protein S"/>
    <property type="match status" value="8"/>
</dbReference>
<dbReference type="FunFam" id="2.10.25.10:FF:000119">
    <property type="entry name" value="vitamin K-dependent protein S"/>
    <property type="match status" value="2"/>
</dbReference>
<evidence type="ECO:0000259" key="17">
    <source>
        <dbReference type="PROSITE" id="PS50026"/>
    </source>
</evidence>
<dbReference type="PROSITE" id="PS01187">
    <property type="entry name" value="EGF_CA"/>
    <property type="match status" value="9"/>
</dbReference>
<evidence type="ECO:0000256" key="3">
    <source>
        <dbReference type="ARBA" id="ARBA00006127"/>
    </source>
</evidence>
<dbReference type="FunFam" id="2.10.25.10:FF:000023">
    <property type="entry name" value="Fibrillin 2"/>
    <property type="match status" value="1"/>
</dbReference>
<evidence type="ECO:0000256" key="4">
    <source>
        <dbReference type="ARBA" id="ARBA00022530"/>
    </source>
</evidence>
<sequence>MKHLIEHNHIQRTATLDAVMRLESESVYSAPGAGDPPESAVSVCGKDRAGCEHMCQEVEGRPVCSCFTGFRTDGTTCHGKNTGYCVGSGVPASLASGQTGQLVTTIDTCGDNLCSHLCADIDECVDDNGGCEEICLNKPGSFNCACPEGLRLASNGRHCLERSSLADINECLLRNGHGPCQDTCTNLHGGYTCSCDGIPGTQLAADNHTCEDVDEVFRWHGGVFSRVSQHLGTCVLHLSVFYCDRLCLDVLTGIQTPSPQEPMFPYSPGDIDECDLEDTPPSCPNSCVNTVGSYICVEEPQQRSPEEQEPCESGYSRDETGTCVDIDECQNETTNCSHECVNEPGGYQCTCPEGYDIGDDDRTCEDFNECLEEDNEVNTACSDVCINDVGSYHCDCVTGFTLKSDKRTCADINECEEEGGDGDCSHTCINEVGTFRCECPRGLHLESDLRTCVEDDHCLMNSCSHECVSEMGGFKCECPSGLRLDTDNITCVDLNECLDLESNGTDNSCSHECVNVEGSFKCVCPSGLVLSADQRTCEDLNECVEVQSNVTSLSGCSHECVNEHGSFQCKCPGGLRLSDDSLTCEDIDECAELDGSEDNNTCSHECFNTHGSFYCTCPIGLVLQDDMRTCEDVNECLQENNCSHKCFNEIGSYRCECPRGFVLGSNRSTCEDIDECVDGNEVDSCSHVCVNEPGSYRCECEPGYRTGSDKKTCEDINECMDNNGGCTHFCANTEGTAECACPEGHQLLEDDGKTCVEVEECIVNNGGCSQFCSEDEGTVSCSCAEGFVISDDDYKTCVDFDECETNNGNCTHTCVNTEGSYKCSCPNGYLLNAVNSTTCEDIDECSMNNGGCSHMCVNTEGTYHCECPIGYILEKDLICQDIDECDTQNGDCSHKCVNTDGRYYCECPEGHKVTENDPNICEDIDECHEGNMGALHNCSHACHNVPGGYKCSCPDGYELSENDYSTCIDIDECFTSNNGGCSNICNNLNGSFECACPEGHYLTNDNSTCVDVDECLENNGNCSEQCLNTVGGVKCACLEGKHLSNDNKSCEEDIKCILNNGGCDHFCSTAGLNISCSCLEGYILSEDNKTCADVDECEFDNAGCSHICLNTAGSFECECPDGYVLTDGDTKCSDVDECVKDVNKCSHGCQNYPGGFICNCPEGYHIAEENTTCIDIDECYLGNGGCSHECVNTLGSVECVCPEGHHLGTDSKTCMLTDTCFLLDGWCSHACTNTLEGPRCSCPIGYLLGDDKRTCEDVDECTFKKGGCSHMCTNTLGSYRCTCPPGYFLAYENKKCADLDECSVRNGGCSHVCVNTPGSFQCECFEGFTVEGSDCVEKDPCEDNNGGCSQICHNKSGRVKCSCEAGYRIQEDRTSCVDVDECEEDHGCQHFCVNTAGAFECGCKDGFHKLGKTCTDIDECRTGICEGRCVNTVGSYYCQCDPGYQLQGGVCIDVDECETLSPCKSKCLNTLGSYRCLCEAGYRYHGNTCTDVNECERHNGGCSYKCVNTIGSYSCVCPPGYRPNHRDRRECLDVNECLEKNGGCTMDCVNTQGSYVCGCSDNFVLHQDQHTCLGKSQDYHIKINTQADTRCPPMVQPVNGELRCPGHPRGEGVTYPQGAECHIRCIKGFKLDGPHTRLCDQRGRWSGHEPICIREYDAGIPPLKESTTFIRTRLHMIASSWLWLLAALSCPRLTRPKYGQLTPSSCSLGKSFHGQHCIASCVRGFVLTGNAVITCLPHSHQWSHPCSHVQSLFPPVERHDTDEITHEIFQPERLTRLPEWNQRLACMYTGPSICRESCVKHVDGLMTQDVRCSASPLQQTAVLKISFYLYIMNIVSVPNLVHQTVSDIVIYSRPATDVIPEPFIQCPRDIKVDLPPRQSYTHIRIQQPKSNMDWWRYIESIPTWGKQLEADLGPGRTDVKFIARSPVSNITTTCTVIIHVRDAESPKVSDCPQSFQVQLAPGETSRQVRWKEPVFTDNVAVVLPVYKSKVHCNYHRILTALIETRIADRMEPGQKISVGLHHVNYLALDAEGNRAKCHFSVHVKESGYRSDGRDTRPAASRRRFVVCPGQQEAVKIVPIYQTTSSSQSFSLSSYRFANVCCYVPSGLFPQDVSCVAPGPRWLPTTTGQRSRTAVRPQPPELHSRLFSKKRSKNRSSVETNLTLQSSAQVKSPALGAGSSSPRIIGPAQRQDVAADCGPGTANQQKKMLRKSTDRAIAECRRALIGANKSRFIWRASHQVRCMYCFPANCVPVCHHVYHRTVIRNSEHLPPALRFDYGNIKKKNRTRKQIGKELKVSGE</sequence>
<keyword evidence="5 15" id="KW-0245">EGF-like domain</keyword>
<dbReference type="PROSITE" id="PS50923">
    <property type="entry name" value="SUSHI"/>
    <property type="match status" value="1"/>
</dbReference>
<dbReference type="SMART" id="SM00181">
    <property type="entry name" value="EGF"/>
    <property type="match status" value="33"/>
</dbReference>
<dbReference type="PROSITE" id="PS00010">
    <property type="entry name" value="ASX_HYDROXYL"/>
    <property type="match status" value="16"/>
</dbReference>
<feature type="domain" description="EGF-like" evidence="17">
    <location>
        <begin position="841"/>
        <end position="880"/>
    </location>
</feature>
<dbReference type="Pfam" id="PF12661">
    <property type="entry name" value="hEGF"/>
    <property type="match status" value="1"/>
</dbReference>
<feature type="domain" description="EGF-like" evidence="17">
    <location>
        <begin position="325"/>
        <end position="365"/>
    </location>
</feature>
<dbReference type="Pfam" id="PF14670">
    <property type="entry name" value="FXa_inhibition"/>
    <property type="match status" value="9"/>
</dbReference>
<feature type="domain" description="EGF-like" evidence="17">
    <location>
        <begin position="632"/>
        <end position="671"/>
    </location>
</feature>
<evidence type="ECO:0000259" key="19">
    <source>
        <dbReference type="PROSITE" id="PS50923"/>
    </source>
</evidence>
<comment type="subcellular location">
    <subcellularLocation>
        <location evidence="1">Membrane</location>
        <topology evidence="1">Single-pass type I membrane protein</topology>
    </subcellularLocation>
    <subcellularLocation>
        <location evidence="2">Secreted</location>
        <location evidence="2">Extracellular space</location>
        <location evidence="2">Extracellular matrix</location>
    </subcellularLocation>
</comment>
<feature type="domain" description="HYR" evidence="18">
    <location>
        <begin position="1941"/>
        <end position="2045"/>
    </location>
</feature>
<dbReference type="PANTHER" id="PTHR24050:SF27">
    <property type="entry name" value="FIBRILLIN-1"/>
    <property type="match status" value="1"/>
</dbReference>
<dbReference type="SUPFAM" id="SSF57196">
    <property type="entry name" value="EGF/Laminin"/>
    <property type="match status" value="7"/>
</dbReference>
<dbReference type="InterPro" id="IPR018097">
    <property type="entry name" value="EGF_Ca-bd_CS"/>
</dbReference>
<dbReference type="PROSITE" id="PS50026">
    <property type="entry name" value="EGF_3"/>
    <property type="match status" value="11"/>
</dbReference>
<keyword evidence="14" id="KW-0325">Glycoprotein</keyword>
<dbReference type="PROSITE" id="PS50825">
    <property type="entry name" value="HYR"/>
    <property type="match status" value="1"/>
</dbReference>
<evidence type="ECO:0000256" key="8">
    <source>
        <dbReference type="ARBA" id="ARBA00022729"/>
    </source>
</evidence>
<reference evidence="20" key="1">
    <citation type="submission" date="2020-11" db="EMBL/GenBank/DDBJ databases">
        <authorList>
            <person name="Tran Van P."/>
        </authorList>
    </citation>
    <scope>NUCLEOTIDE SEQUENCE</scope>
</reference>
<feature type="domain" description="EGF-like" evidence="17">
    <location>
        <begin position="672"/>
        <end position="714"/>
    </location>
</feature>
<feature type="domain" description="EGF-like" evidence="17">
    <location>
        <begin position="1453"/>
        <end position="1490"/>
    </location>
</feature>
<dbReference type="Pfam" id="PF07645">
    <property type="entry name" value="EGF_CA"/>
    <property type="match status" value="14"/>
</dbReference>
<dbReference type="InterPro" id="IPR013032">
    <property type="entry name" value="EGF-like_CS"/>
</dbReference>
<feature type="disulfide bond" evidence="16">
    <location>
        <begin position="1625"/>
        <end position="1652"/>
    </location>
</feature>
<dbReference type="SMART" id="SM00179">
    <property type="entry name" value="EGF_CA"/>
    <property type="match status" value="32"/>
</dbReference>
<feature type="domain" description="EGF-like" evidence="17">
    <location>
        <begin position="1491"/>
        <end position="1527"/>
    </location>
</feature>
<comment type="similarity">
    <text evidence="3">Belongs to the fibulin family.</text>
</comment>
<comment type="caution">
    <text evidence="15">Lacks conserved residue(s) required for the propagation of feature annotation.</text>
</comment>
<dbReference type="Gene3D" id="2.10.25.10">
    <property type="entry name" value="Laminin"/>
    <property type="match status" value="33"/>
</dbReference>
<evidence type="ECO:0000256" key="13">
    <source>
        <dbReference type="ARBA" id="ARBA00023170"/>
    </source>
</evidence>
<accession>A0A7R9FMT8</accession>
<dbReference type="InterPro" id="IPR035976">
    <property type="entry name" value="Sushi/SCR/CCP_sf"/>
</dbReference>
<dbReference type="InterPro" id="IPR000436">
    <property type="entry name" value="Sushi_SCR_CCP_dom"/>
</dbReference>
<dbReference type="SMART" id="SM00032">
    <property type="entry name" value="CCP"/>
    <property type="match status" value="2"/>
</dbReference>
<dbReference type="InterPro" id="IPR000152">
    <property type="entry name" value="EGF-type_Asp/Asn_hydroxyl_site"/>
</dbReference>
<feature type="domain" description="Sushi" evidence="19">
    <location>
        <begin position="1602"/>
        <end position="1654"/>
    </location>
</feature>
<dbReference type="CDD" id="cd00054">
    <property type="entry name" value="EGF_CA"/>
    <property type="match status" value="5"/>
</dbReference>
<keyword evidence="9" id="KW-0677">Repeat</keyword>
<feature type="domain" description="EGF-like" evidence="17">
    <location>
        <begin position="799"/>
        <end position="840"/>
    </location>
</feature>
<keyword evidence="10" id="KW-1133">Transmembrane helix</keyword>
<organism evidence="20">
    <name type="scientific">Timema tahoe</name>
    <dbReference type="NCBI Taxonomy" id="61484"/>
    <lineage>
        <taxon>Eukaryota</taxon>
        <taxon>Metazoa</taxon>
        <taxon>Ecdysozoa</taxon>
        <taxon>Arthropoda</taxon>
        <taxon>Hexapoda</taxon>
        <taxon>Insecta</taxon>
        <taxon>Pterygota</taxon>
        <taxon>Neoptera</taxon>
        <taxon>Polyneoptera</taxon>
        <taxon>Phasmatodea</taxon>
        <taxon>Timematodea</taxon>
        <taxon>Timematoidea</taxon>
        <taxon>Timematidae</taxon>
        <taxon>Timema</taxon>
    </lineage>
</organism>
<keyword evidence="12 15" id="KW-1015">Disulfide bond</keyword>
<dbReference type="InterPro" id="IPR009030">
    <property type="entry name" value="Growth_fac_rcpt_cys_sf"/>
</dbReference>
<dbReference type="GO" id="GO:0005509">
    <property type="term" value="F:calcium ion binding"/>
    <property type="evidence" value="ECO:0007669"/>
    <property type="project" value="InterPro"/>
</dbReference>
<feature type="disulfide bond" evidence="15">
    <location>
        <begin position="1457"/>
        <end position="1467"/>
    </location>
</feature>
<feature type="domain" description="EGF-like" evidence="17">
    <location>
        <begin position="1298"/>
        <end position="1336"/>
    </location>
</feature>
<dbReference type="InterPro" id="IPR052235">
    <property type="entry name" value="Nephronectin_domain"/>
</dbReference>
<keyword evidence="6" id="KW-0254">Endocytosis</keyword>
<dbReference type="PRINTS" id="PR00907">
    <property type="entry name" value="THRMBOMODULN"/>
</dbReference>
<dbReference type="SUPFAM" id="SSF57184">
    <property type="entry name" value="Growth factor receptor domain"/>
    <property type="match status" value="9"/>
</dbReference>
<dbReference type="FunFam" id="2.10.25.10:FF:000037">
    <property type="entry name" value="Signal peptide, CUB domain and EGF-like domain-containing 2"/>
    <property type="match status" value="2"/>
</dbReference>
<evidence type="ECO:0000313" key="20">
    <source>
        <dbReference type="EMBL" id="CAD7456482.1"/>
    </source>
</evidence>
<keyword evidence="4" id="KW-0964">Secreted</keyword>
<evidence type="ECO:0000256" key="10">
    <source>
        <dbReference type="ARBA" id="ARBA00022989"/>
    </source>
</evidence>
<dbReference type="PANTHER" id="PTHR24050">
    <property type="entry name" value="PA14 DOMAIN-CONTAINING PROTEIN"/>
    <property type="match status" value="1"/>
</dbReference>
<keyword evidence="13" id="KW-0675">Receptor</keyword>
<keyword evidence="8" id="KW-0732">Signal</keyword>
<dbReference type="Pfam" id="PF12662">
    <property type="entry name" value="cEGF"/>
    <property type="match status" value="6"/>
</dbReference>
<evidence type="ECO:0000256" key="15">
    <source>
        <dbReference type="PROSITE-ProRule" id="PRU00076"/>
    </source>
</evidence>
<evidence type="ECO:0000256" key="11">
    <source>
        <dbReference type="ARBA" id="ARBA00023136"/>
    </source>
</evidence>
<dbReference type="PROSITE" id="PS01186">
    <property type="entry name" value="EGF_2"/>
    <property type="match status" value="11"/>
</dbReference>
<protein>
    <recommendedName>
        <fullName evidence="21">Fibrillin 1</fullName>
    </recommendedName>
</protein>
<proteinExistence type="inferred from homology"/>
<dbReference type="CDD" id="cd00033">
    <property type="entry name" value="CCP"/>
    <property type="match status" value="2"/>
</dbReference>
<gene>
    <name evidence="20" type="ORF">TTEB3V08_LOCUS4510</name>
</gene>
<evidence type="ECO:0000256" key="14">
    <source>
        <dbReference type="ARBA" id="ARBA00023180"/>
    </source>
</evidence>
<keyword evidence="11" id="KW-0472">Membrane</keyword>
<dbReference type="GO" id="GO:0016020">
    <property type="term" value="C:membrane"/>
    <property type="evidence" value="ECO:0007669"/>
    <property type="project" value="UniProtKB-SubCell"/>
</dbReference>
<dbReference type="FunFam" id="2.10.25.10:FF:000002">
    <property type="entry name" value="Latent-transforming growth factor beta-binding protein 3"/>
    <property type="match status" value="1"/>
</dbReference>